<evidence type="ECO:0000256" key="1">
    <source>
        <dbReference type="SAM" id="MobiDB-lite"/>
    </source>
</evidence>
<proteinExistence type="predicted"/>
<feature type="region of interest" description="Disordered" evidence="1">
    <location>
        <begin position="41"/>
        <end position="64"/>
    </location>
</feature>
<dbReference type="AlphaFoldDB" id="A0AAV7IBC3"/>
<evidence type="ECO:0000313" key="3">
    <source>
        <dbReference type="Proteomes" id="UP000826195"/>
    </source>
</evidence>
<keyword evidence="3" id="KW-1185">Reference proteome</keyword>
<reference evidence="2 3" key="1">
    <citation type="journal article" date="2021" name="J. Hered.">
        <title>A chromosome-level genome assembly of the parasitoid wasp, Cotesia glomerata (Hymenoptera: Braconidae).</title>
        <authorList>
            <person name="Pinto B.J."/>
            <person name="Weis J.J."/>
            <person name="Gamble T."/>
            <person name="Ode P.J."/>
            <person name="Paul R."/>
            <person name="Zaspel J.M."/>
        </authorList>
    </citation>
    <scope>NUCLEOTIDE SEQUENCE [LARGE SCALE GENOMIC DNA]</scope>
    <source>
        <strain evidence="2">CgM1</strain>
    </source>
</reference>
<accession>A0AAV7IBC3</accession>
<evidence type="ECO:0000313" key="2">
    <source>
        <dbReference type="EMBL" id="KAH0549074.1"/>
    </source>
</evidence>
<gene>
    <name evidence="2" type="ORF">KQX54_005770</name>
</gene>
<dbReference type="EMBL" id="JAHXZJ010001864">
    <property type="protein sequence ID" value="KAH0549074.1"/>
    <property type="molecule type" value="Genomic_DNA"/>
</dbReference>
<sequence>MSNRSAIIISEIRNEIVVACSKSFRRKHIYETVALPNKFPRTSADTNQYNNNHRRNSIADNNDYPAGKDFSARYKTKFLPFTLLKNARAEKKNSPSNSHTAIKYSSVVTCEPSSSLSSLKTKAEAAYNRRLTNQSYRYKRILESNSHKMSRLTSESLSASHYFETPSSTLDKYYGDHAFSAGFKERRP</sequence>
<dbReference type="Proteomes" id="UP000826195">
    <property type="component" value="Unassembled WGS sequence"/>
</dbReference>
<organism evidence="2 3">
    <name type="scientific">Cotesia glomerata</name>
    <name type="common">Lepidopteran parasitic wasp</name>
    <name type="synonym">Apanteles glomeratus</name>
    <dbReference type="NCBI Taxonomy" id="32391"/>
    <lineage>
        <taxon>Eukaryota</taxon>
        <taxon>Metazoa</taxon>
        <taxon>Ecdysozoa</taxon>
        <taxon>Arthropoda</taxon>
        <taxon>Hexapoda</taxon>
        <taxon>Insecta</taxon>
        <taxon>Pterygota</taxon>
        <taxon>Neoptera</taxon>
        <taxon>Endopterygota</taxon>
        <taxon>Hymenoptera</taxon>
        <taxon>Apocrita</taxon>
        <taxon>Ichneumonoidea</taxon>
        <taxon>Braconidae</taxon>
        <taxon>Microgastrinae</taxon>
        <taxon>Cotesia</taxon>
    </lineage>
</organism>
<name>A0AAV7IBC3_COTGL</name>
<protein>
    <submittedName>
        <fullName evidence="2">Uncharacterized protein</fullName>
    </submittedName>
</protein>
<comment type="caution">
    <text evidence="2">The sequence shown here is derived from an EMBL/GenBank/DDBJ whole genome shotgun (WGS) entry which is preliminary data.</text>
</comment>